<accession>A0AAD9WDW7</accession>
<dbReference type="EMBL" id="JAUBYV010000008">
    <property type="protein sequence ID" value="KAK2625369.1"/>
    <property type="molecule type" value="Genomic_DNA"/>
</dbReference>
<evidence type="ECO:0000313" key="6">
    <source>
        <dbReference type="EMBL" id="KAK2625369.1"/>
    </source>
</evidence>
<dbReference type="GO" id="GO:0009249">
    <property type="term" value="P:protein lipoylation"/>
    <property type="evidence" value="ECO:0007669"/>
    <property type="project" value="InterPro"/>
</dbReference>
<dbReference type="InterPro" id="IPR045864">
    <property type="entry name" value="aa-tRNA-synth_II/BPL/LPL"/>
</dbReference>
<comment type="function">
    <text evidence="1">Catalyzes both the ATP-dependent activation of exogenously supplied lipoate to lipoyl-AMP and the transfer of the activated lipoyl onto the lipoyl domains of lipoate-dependent enzymes.</text>
</comment>
<reference evidence="6" key="1">
    <citation type="submission" date="2023-06" db="EMBL/GenBank/DDBJ databases">
        <title>Draft genome of Marssonina rosae.</title>
        <authorList>
            <person name="Cheng Q."/>
        </authorList>
    </citation>
    <scope>NUCLEOTIDE SEQUENCE</scope>
    <source>
        <strain evidence="6">R4</strain>
    </source>
</reference>
<dbReference type="InterPro" id="IPR004562">
    <property type="entry name" value="LipoylTrfase_LipoateP_Ligase"/>
</dbReference>
<evidence type="ECO:0000256" key="1">
    <source>
        <dbReference type="ARBA" id="ARBA00003253"/>
    </source>
</evidence>
<comment type="pathway">
    <text evidence="2">Protein modification; protein lipoylation via exogenous pathway; protein N(6)-(lipoyl)lysine from lipoate: step 2/2.</text>
</comment>
<dbReference type="Gene3D" id="3.30.930.10">
    <property type="entry name" value="Bira Bifunctional Protein, Domain 2"/>
    <property type="match status" value="1"/>
</dbReference>
<dbReference type="PROSITE" id="PS51733">
    <property type="entry name" value="BPL_LPL_CATALYTIC"/>
    <property type="match status" value="1"/>
</dbReference>
<dbReference type="InterPro" id="IPR004143">
    <property type="entry name" value="BPL_LPL_catalytic"/>
</dbReference>
<keyword evidence="7" id="KW-1185">Reference proteome</keyword>
<evidence type="ECO:0000256" key="3">
    <source>
        <dbReference type="ARBA" id="ARBA00008242"/>
    </source>
</evidence>
<name>A0AAD9WDW7_9HELO</name>
<evidence type="ECO:0000259" key="5">
    <source>
        <dbReference type="PROSITE" id="PS51733"/>
    </source>
</evidence>
<dbReference type="PANTHER" id="PTHR12561">
    <property type="entry name" value="LIPOATE-PROTEIN LIGASE"/>
    <property type="match status" value="1"/>
</dbReference>
<organism evidence="6 7">
    <name type="scientific">Diplocarpon rosae</name>
    <dbReference type="NCBI Taxonomy" id="946125"/>
    <lineage>
        <taxon>Eukaryota</taxon>
        <taxon>Fungi</taxon>
        <taxon>Dikarya</taxon>
        <taxon>Ascomycota</taxon>
        <taxon>Pezizomycotina</taxon>
        <taxon>Leotiomycetes</taxon>
        <taxon>Helotiales</taxon>
        <taxon>Drepanopezizaceae</taxon>
        <taxon>Diplocarpon</taxon>
    </lineage>
</organism>
<dbReference type="Pfam" id="PF21948">
    <property type="entry name" value="LplA-B_cat"/>
    <property type="match status" value="1"/>
</dbReference>
<protein>
    <recommendedName>
        <fullName evidence="4">Putative lipoate-protein ligase A</fullName>
    </recommendedName>
</protein>
<dbReference type="Proteomes" id="UP001285354">
    <property type="component" value="Unassembled WGS sequence"/>
</dbReference>
<evidence type="ECO:0000313" key="7">
    <source>
        <dbReference type="Proteomes" id="UP001285354"/>
    </source>
</evidence>
<feature type="domain" description="BPL/LPL catalytic" evidence="5">
    <location>
        <begin position="64"/>
        <end position="242"/>
    </location>
</feature>
<dbReference type="GO" id="GO:0005739">
    <property type="term" value="C:mitochondrion"/>
    <property type="evidence" value="ECO:0007669"/>
    <property type="project" value="TreeGrafter"/>
</dbReference>
<dbReference type="GO" id="GO:0017118">
    <property type="term" value="F:lipoyltransferase activity"/>
    <property type="evidence" value="ECO:0007669"/>
    <property type="project" value="TreeGrafter"/>
</dbReference>
<comment type="caution">
    <text evidence="6">The sequence shown here is derived from an EMBL/GenBank/DDBJ whole genome shotgun (WGS) entry which is preliminary data.</text>
</comment>
<evidence type="ECO:0000256" key="4">
    <source>
        <dbReference type="ARBA" id="ARBA00015925"/>
    </source>
</evidence>
<evidence type="ECO:0000256" key="2">
    <source>
        <dbReference type="ARBA" id="ARBA00005085"/>
    </source>
</evidence>
<gene>
    <name evidence="6" type="ORF">QTJ16_005738</name>
</gene>
<comment type="similarity">
    <text evidence="3">Belongs to the LplA family.</text>
</comment>
<dbReference type="SUPFAM" id="SSF55681">
    <property type="entry name" value="Class II aaRS and biotin synthetases"/>
    <property type="match status" value="1"/>
</dbReference>
<dbReference type="PANTHER" id="PTHR12561:SF3">
    <property type="entry name" value="LIPOYLTRANSFERASE 1, MITOCHONDRIAL"/>
    <property type="match status" value="1"/>
</dbReference>
<dbReference type="CDD" id="cd16443">
    <property type="entry name" value="LplA"/>
    <property type="match status" value="1"/>
</dbReference>
<proteinExistence type="inferred from homology"/>
<dbReference type="AlphaFoldDB" id="A0AAD9WDW7"/>
<sequence>MAFPRAFNVLLRNRFRSSRYRGRSLSDFVHAATNPSKKSHVYVSRTLDPYLNLSVEHYLLQNTPEDSTVLFLYTNRPSVIIGRNQNPWVEANLGLLRNDDLGVELVRRRSGGGTVFHDQGNVNYSVIMPTTNFDRDKHAEMVVRALQRLGVENASVNERHDIVVKKMLPSGSKESFKVSGSAYKLTRLRSLHHGTCLLSSPNIHAISKYLNAPARPCIKARGVESVTSRITNVRKENIEFEQAVTAEFGNMYGHSDAVMVGDDLKSVPQIQKGFHELMSNDWIYNQTPQFEFSSNGMSDEIFFAKDDDLDEFRDNFHLKFTARNGEIKEISLQHGEQYLVTKSLKGRNLREIDDWQDALSGPFDKVNMPSKARTANCAFLGRLMNQLFGAGGYAVKDYEFPWIEATDEYNNEYDGF</sequence>